<keyword evidence="5 7" id="KW-0319">Glycerol metabolism</keyword>
<comment type="function">
    <text evidence="7">Key enzyme in the regulation of glycerol uptake and metabolism. Catalyzes the phosphorylation of glycerol to yield sn-glycerol 3-phosphate.</text>
</comment>
<dbReference type="InterPro" id="IPR018485">
    <property type="entry name" value="FGGY_C"/>
</dbReference>
<dbReference type="InterPro" id="IPR018483">
    <property type="entry name" value="Carb_kinase_FGGY_CS"/>
</dbReference>
<dbReference type="GO" id="GO:0004370">
    <property type="term" value="F:glycerol kinase activity"/>
    <property type="evidence" value="ECO:0007669"/>
    <property type="project" value="UniProtKB-EC"/>
</dbReference>
<sequence length="496" mass="54989">MEKYILSLDQGTTSSRAILFNKKGEIVHTAQKEITQHFPHPGWVEHDANEIWGSILAVIAGVLSESKIKPEQIQGIGITNQRETTVVWDKKTGNPIYHAIVWQSRQTNDICNNLKEQGLNDVFRDKTGLLIDPYFSGTKVKWILDNVEGAREKAENGQLLFGTIDTWLIWKLSGGRAHVTDYSNAARTLMFNIYKLEWDDELLEILNIPKSLLPEVRGSSEIYANTIDYHFFGAEVPIAGAAGDQQAALFGQTCFEQGMAKNTYGTGCFMLMNTGDKPVRSSHGLLTTIAWGIDGKISYALEGSIFVAGSAIQWLRDGLRMFKEAKDSEEYAARVESTEGVYLVPAFVGLGTPYWDSDVRGAVFGLTRGTEKEHLVRATIESLAYQTKDVLSAMEEDSGIKVKALRTDGGAAKNDFLMQFQSDLLDVDVERAAINETTALGAAYLAGLAVGYFCDKGEIAEKWSIDQSFSPQMEESQRMKLYEGWKKAVNAAIAFK</sequence>
<feature type="binding site" evidence="7">
    <location>
        <position position="12"/>
    </location>
    <ligand>
        <name>ATP</name>
        <dbReference type="ChEBI" id="CHEBI:30616"/>
    </ligand>
</feature>
<feature type="domain" description="Carbohydrate kinase FGGY C-terminal" evidence="10">
    <location>
        <begin position="261"/>
        <end position="449"/>
    </location>
</feature>
<dbReference type="Pfam" id="PF02782">
    <property type="entry name" value="FGGY_C"/>
    <property type="match status" value="1"/>
</dbReference>
<dbReference type="CDD" id="cd07786">
    <property type="entry name" value="FGGY_EcGK_like"/>
    <property type="match status" value="1"/>
</dbReference>
<feature type="binding site" evidence="7">
    <location>
        <position position="309"/>
    </location>
    <ligand>
        <name>ADP</name>
        <dbReference type="ChEBI" id="CHEBI:456216"/>
    </ligand>
</feature>
<keyword evidence="6 7" id="KW-0067">ATP-binding</keyword>
<feature type="binding site" evidence="7">
    <location>
        <position position="414"/>
    </location>
    <ligand>
        <name>ADP</name>
        <dbReference type="ChEBI" id="CHEBI:456216"/>
    </ligand>
</feature>
<organism evidence="11 12">
    <name type="scientific">Cytobacillus purgationiresistens</name>
    <dbReference type="NCBI Taxonomy" id="863449"/>
    <lineage>
        <taxon>Bacteria</taxon>
        <taxon>Bacillati</taxon>
        <taxon>Bacillota</taxon>
        <taxon>Bacilli</taxon>
        <taxon>Bacillales</taxon>
        <taxon>Bacillaceae</taxon>
        <taxon>Cytobacillus</taxon>
    </lineage>
</organism>
<dbReference type="RefSeq" id="WP_307474922.1">
    <property type="nucleotide sequence ID" value="NZ_JAUSUB010000008.1"/>
</dbReference>
<dbReference type="Gene3D" id="3.30.420.40">
    <property type="match status" value="2"/>
</dbReference>
<evidence type="ECO:0000256" key="6">
    <source>
        <dbReference type="ARBA" id="ARBA00022840"/>
    </source>
</evidence>
<keyword evidence="4 7" id="KW-0418">Kinase</keyword>
<evidence type="ECO:0000313" key="11">
    <source>
        <dbReference type="EMBL" id="MDQ0270474.1"/>
    </source>
</evidence>
<feature type="binding site" evidence="7">
    <location>
        <position position="244"/>
    </location>
    <ligand>
        <name>sn-glycerol 3-phosphate</name>
        <dbReference type="ChEBI" id="CHEBI:57597"/>
    </ligand>
</feature>
<evidence type="ECO:0000256" key="5">
    <source>
        <dbReference type="ARBA" id="ARBA00022798"/>
    </source>
</evidence>
<comment type="activity regulation">
    <text evidence="7">Activated by phosphorylation and inhibited by fructose 1,6-bisphosphate (FBP).</text>
</comment>
<dbReference type="EC" id="2.7.1.30" evidence="7"/>
<feature type="domain" description="Carbohydrate kinase FGGY N-terminal" evidence="9">
    <location>
        <begin position="4"/>
        <end position="251"/>
    </location>
</feature>
<feature type="binding site" evidence="7">
    <location>
        <position position="83"/>
    </location>
    <ligand>
        <name>sn-glycerol 3-phosphate</name>
        <dbReference type="ChEBI" id="CHEBI:57597"/>
    </ligand>
</feature>
<dbReference type="Proteomes" id="UP001238088">
    <property type="component" value="Unassembled WGS sequence"/>
</dbReference>
<feature type="binding site" evidence="7">
    <location>
        <position position="82"/>
    </location>
    <ligand>
        <name>sn-glycerol 3-phosphate</name>
        <dbReference type="ChEBI" id="CHEBI:57597"/>
    </ligand>
</feature>
<dbReference type="PANTHER" id="PTHR10196:SF69">
    <property type="entry name" value="GLYCEROL KINASE"/>
    <property type="match status" value="1"/>
</dbReference>
<proteinExistence type="inferred from homology"/>
<feature type="binding site" evidence="7">
    <location>
        <position position="82"/>
    </location>
    <ligand>
        <name>glycerol</name>
        <dbReference type="ChEBI" id="CHEBI:17754"/>
    </ligand>
</feature>
<dbReference type="HAMAP" id="MF_00186">
    <property type="entry name" value="Glycerol_kin"/>
    <property type="match status" value="1"/>
</dbReference>
<dbReference type="NCBIfam" id="NF000756">
    <property type="entry name" value="PRK00047.1"/>
    <property type="match status" value="1"/>
</dbReference>
<gene>
    <name evidence="7" type="primary">glpK</name>
    <name evidence="11" type="ORF">J2S17_002349</name>
</gene>
<feature type="binding site" evidence="7">
    <location>
        <position position="266"/>
    </location>
    <ligand>
        <name>ATP</name>
        <dbReference type="ChEBI" id="CHEBI:30616"/>
    </ligand>
</feature>
<feature type="binding site" evidence="7">
    <location>
        <position position="410"/>
    </location>
    <ligand>
        <name>ADP</name>
        <dbReference type="ChEBI" id="CHEBI:456216"/>
    </ligand>
</feature>
<feature type="binding site" evidence="7">
    <location>
        <position position="14"/>
    </location>
    <ligand>
        <name>ATP</name>
        <dbReference type="ChEBI" id="CHEBI:30616"/>
    </ligand>
</feature>
<comment type="caution">
    <text evidence="11">The sequence shown here is derived from an EMBL/GenBank/DDBJ whole genome shotgun (WGS) entry which is preliminary data.</text>
</comment>
<dbReference type="SUPFAM" id="SSF53067">
    <property type="entry name" value="Actin-like ATPase domain"/>
    <property type="match status" value="2"/>
</dbReference>
<evidence type="ECO:0000256" key="3">
    <source>
        <dbReference type="ARBA" id="ARBA00022741"/>
    </source>
</evidence>
<accession>A0ABU0AGU2</accession>
<name>A0ABU0AGU2_9BACI</name>
<comment type="PTM">
    <text evidence="7">The phosphoenolpyruvate-dependent sugar phosphotransferase system (PTS), including enzyme I, and histidine-containing protein (HPr) are required for the phosphorylation, which leads to the activation of the enzyme.</text>
</comment>
<feature type="binding site" evidence="7">
    <location>
        <position position="410"/>
    </location>
    <ligand>
        <name>ATP</name>
        <dbReference type="ChEBI" id="CHEBI:30616"/>
    </ligand>
</feature>
<dbReference type="InterPro" id="IPR000577">
    <property type="entry name" value="Carb_kinase_FGGY"/>
</dbReference>
<feature type="binding site" evidence="7">
    <location>
        <position position="12"/>
    </location>
    <ligand>
        <name>ADP</name>
        <dbReference type="ChEBI" id="CHEBI:456216"/>
    </ligand>
</feature>
<dbReference type="PROSITE" id="PS00445">
    <property type="entry name" value="FGGY_KINASES_2"/>
    <property type="match status" value="1"/>
</dbReference>
<keyword evidence="7" id="KW-0597">Phosphoprotein</keyword>
<feature type="modified residue" description="Phosphohistidine; by HPr" evidence="7">
    <location>
        <position position="230"/>
    </location>
</feature>
<dbReference type="PIRSF" id="PIRSF000538">
    <property type="entry name" value="GlpK"/>
    <property type="match status" value="1"/>
</dbReference>
<feature type="binding site" evidence="7">
    <location>
        <position position="134"/>
    </location>
    <ligand>
        <name>glycerol</name>
        <dbReference type="ChEBI" id="CHEBI:17754"/>
    </ligand>
</feature>
<dbReference type="InterPro" id="IPR018484">
    <property type="entry name" value="FGGY_N"/>
</dbReference>
<dbReference type="PANTHER" id="PTHR10196">
    <property type="entry name" value="SUGAR KINASE"/>
    <property type="match status" value="1"/>
</dbReference>
<evidence type="ECO:0000256" key="8">
    <source>
        <dbReference type="RuleBase" id="RU003733"/>
    </source>
</evidence>
<evidence type="ECO:0000256" key="2">
    <source>
        <dbReference type="ARBA" id="ARBA00022679"/>
    </source>
</evidence>
<dbReference type="InterPro" id="IPR005999">
    <property type="entry name" value="Glycerol_kin"/>
</dbReference>
<feature type="binding site" evidence="7">
    <location>
        <position position="313"/>
    </location>
    <ligand>
        <name>ATP</name>
        <dbReference type="ChEBI" id="CHEBI:30616"/>
    </ligand>
</feature>
<feature type="binding site" evidence="7">
    <location>
        <position position="16"/>
    </location>
    <ligand>
        <name>ADP</name>
        <dbReference type="ChEBI" id="CHEBI:456216"/>
    </ligand>
</feature>
<feature type="binding site" evidence="7">
    <location>
        <position position="309"/>
    </location>
    <ligand>
        <name>ATP</name>
        <dbReference type="ChEBI" id="CHEBI:30616"/>
    </ligand>
</feature>
<comment type="pathway">
    <text evidence="7">Polyol metabolism; glycerol degradation via glycerol kinase pathway; sn-glycerol 3-phosphate from glycerol: step 1/1.</text>
</comment>
<evidence type="ECO:0000313" key="12">
    <source>
        <dbReference type="Proteomes" id="UP001238088"/>
    </source>
</evidence>
<dbReference type="NCBIfam" id="TIGR01311">
    <property type="entry name" value="glycerol_kin"/>
    <property type="match status" value="1"/>
</dbReference>
<feature type="binding site" evidence="7">
    <location>
        <position position="245"/>
    </location>
    <ligand>
        <name>glycerol</name>
        <dbReference type="ChEBI" id="CHEBI:17754"/>
    </ligand>
</feature>
<feature type="binding site" evidence="7">
    <location>
        <position position="266"/>
    </location>
    <ligand>
        <name>ADP</name>
        <dbReference type="ChEBI" id="CHEBI:456216"/>
    </ligand>
</feature>
<evidence type="ECO:0000256" key="7">
    <source>
        <dbReference type="HAMAP-Rule" id="MF_00186"/>
    </source>
</evidence>
<reference evidence="11 12" key="1">
    <citation type="submission" date="2023-07" db="EMBL/GenBank/DDBJ databases">
        <title>Genomic Encyclopedia of Type Strains, Phase IV (KMG-IV): sequencing the most valuable type-strain genomes for metagenomic binning, comparative biology and taxonomic classification.</title>
        <authorList>
            <person name="Goeker M."/>
        </authorList>
    </citation>
    <scope>NUCLEOTIDE SEQUENCE [LARGE SCALE GENOMIC DNA]</scope>
    <source>
        <strain evidence="11 12">DSM 23494</strain>
    </source>
</reference>
<evidence type="ECO:0000256" key="4">
    <source>
        <dbReference type="ARBA" id="ARBA00022777"/>
    </source>
</evidence>
<feature type="binding site" evidence="7">
    <location>
        <position position="83"/>
    </location>
    <ligand>
        <name>glycerol</name>
        <dbReference type="ChEBI" id="CHEBI:17754"/>
    </ligand>
</feature>
<comment type="similarity">
    <text evidence="1 7 8">Belongs to the FGGY kinase family.</text>
</comment>
<keyword evidence="3 7" id="KW-0547">Nucleotide-binding</keyword>
<feature type="binding site" evidence="7">
    <location>
        <position position="12"/>
    </location>
    <ligand>
        <name>sn-glycerol 3-phosphate</name>
        <dbReference type="ChEBI" id="CHEBI:57597"/>
    </ligand>
</feature>
<feature type="binding site" evidence="7">
    <location>
        <position position="134"/>
    </location>
    <ligand>
        <name>sn-glycerol 3-phosphate</name>
        <dbReference type="ChEBI" id="CHEBI:57597"/>
    </ligand>
</feature>
<dbReference type="EMBL" id="JAUSUB010000008">
    <property type="protein sequence ID" value="MDQ0270474.1"/>
    <property type="molecule type" value="Genomic_DNA"/>
</dbReference>
<feature type="binding site" evidence="7">
    <location>
        <position position="244"/>
    </location>
    <ligand>
        <name>glycerol</name>
        <dbReference type="ChEBI" id="CHEBI:17754"/>
    </ligand>
</feature>
<comment type="catalytic activity">
    <reaction evidence="7">
        <text>glycerol + ATP = sn-glycerol 3-phosphate + ADP + H(+)</text>
        <dbReference type="Rhea" id="RHEA:21644"/>
        <dbReference type="ChEBI" id="CHEBI:15378"/>
        <dbReference type="ChEBI" id="CHEBI:17754"/>
        <dbReference type="ChEBI" id="CHEBI:30616"/>
        <dbReference type="ChEBI" id="CHEBI:57597"/>
        <dbReference type="ChEBI" id="CHEBI:456216"/>
        <dbReference type="EC" id="2.7.1.30"/>
    </reaction>
</comment>
<dbReference type="Pfam" id="PF00370">
    <property type="entry name" value="FGGY_N"/>
    <property type="match status" value="1"/>
</dbReference>
<evidence type="ECO:0000259" key="10">
    <source>
        <dbReference type="Pfam" id="PF02782"/>
    </source>
</evidence>
<protein>
    <recommendedName>
        <fullName evidence="7">Glycerol kinase</fullName>
        <ecNumber evidence="7">2.7.1.30</ecNumber>
    </recommendedName>
    <alternativeName>
        <fullName evidence="7">ATP:glycerol 3-phosphotransferase</fullName>
    </alternativeName>
    <alternativeName>
        <fullName evidence="7">Glycerokinase</fullName>
        <shortName evidence="7">GK</shortName>
    </alternativeName>
</protein>
<keyword evidence="12" id="KW-1185">Reference proteome</keyword>
<evidence type="ECO:0000256" key="1">
    <source>
        <dbReference type="ARBA" id="ARBA00009156"/>
    </source>
</evidence>
<feature type="binding site" evidence="7">
    <location>
        <position position="13"/>
    </location>
    <ligand>
        <name>ATP</name>
        <dbReference type="ChEBI" id="CHEBI:30616"/>
    </ligand>
</feature>
<keyword evidence="2 7" id="KW-0808">Transferase</keyword>
<dbReference type="InterPro" id="IPR043129">
    <property type="entry name" value="ATPase_NBD"/>
</dbReference>
<comment type="subunit">
    <text evidence="7">Homotetramer and homodimer (in equilibrium).</text>
</comment>
<dbReference type="PROSITE" id="PS00933">
    <property type="entry name" value="FGGY_KINASES_1"/>
    <property type="match status" value="1"/>
</dbReference>
<evidence type="ECO:0000259" key="9">
    <source>
        <dbReference type="Pfam" id="PF00370"/>
    </source>
</evidence>